<feature type="region of interest" description="Disordered" evidence="3">
    <location>
        <begin position="457"/>
        <end position="483"/>
    </location>
</feature>
<feature type="compositionally biased region" description="Basic and acidic residues" evidence="3">
    <location>
        <begin position="561"/>
        <end position="576"/>
    </location>
</feature>
<dbReference type="Proteomes" id="UP000326939">
    <property type="component" value="Chromosome 5"/>
</dbReference>
<comment type="caution">
    <text evidence="5">The sequence shown here is derived from an EMBL/GenBank/DDBJ whole genome shotgun (WGS) entry which is preliminary data.</text>
</comment>
<dbReference type="CDD" id="cd12450">
    <property type="entry name" value="RRM1_NUCLs"/>
    <property type="match status" value="1"/>
</dbReference>
<protein>
    <recommendedName>
        <fullName evidence="4">RRM domain-containing protein</fullName>
    </recommendedName>
</protein>
<feature type="compositionally biased region" description="Acidic residues" evidence="3">
    <location>
        <begin position="273"/>
        <end position="286"/>
    </location>
</feature>
<dbReference type="InterPro" id="IPR034350">
    <property type="entry name" value="NUCL_RRM2"/>
</dbReference>
<feature type="compositionally biased region" description="Polar residues" evidence="3">
    <location>
        <begin position="631"/>
        <end position="640"/>
    </location>
</feature>
<evidence type="ECO:0000313" key="6">
    <source>
        <dbReference type="Proteomes" id="UP000326939"/>
    </source>
</evidence>
<dbReference type="AlphaFoldDB" id="A0A5N5MNJ1"/>
<dbReference type="InterPro" id="IPR000504">
    <property type="entry name" value="RRM_dom"/>
</dbReference>
<feature type="compositionally biased region" description="Acidic residues" evidence="3">
    <location>
        <begin position="237"/>
        <end position="253"/>
    </location>
</feature>
<feature type="compositionally biased region" description="Acidic residues" evidence="3">
    <location>
        <begin position="199"/>
        <end position="213"/>
    </location>
</feature>
<dbReference type="EMBL" id="VDCV01000005">
    <property type="protein sequence ID" value="KAB5556639.1"/>
    <property type="molecule type" value="Genomic_DNA"/>
</dbReference>
<dbReference type="PROSITE" id="PS50102">
    <property type="entry name" value="RRM"/>
    <property type="match status" value="2"/>
</dbReference>
<dbReference type="InterPro" id="IPR035979">
    <property type="entry name" value="RBD_domain_sf"/>
</dbReference>
<dbReference type="SMART" id="SM00360">
    <property type="entry name" value="RRM"/>
    <property type="match status" value="2"/>
</dbReference>
<feature type="compositionally biased region" description="Gly residues" evidence="3">
    <location>
        <begin position="577"/>
        <end position="624"/>
    </location>
</feature>
<feature type="domain" description="RRM" evidence="4">
    <location>
        <begin position="382"/>
        <end position="458"/>
    </location>
</feature>
<feature type="compositionally biased region" description="Acidic residues" evidence="3">
    <location>
        <begin position="168"/>
        <end position="178"/>
    </location>
</feature>
<feature type="compositionally biased region" description="Polar residues" evidence="3">
    <location>
        <begin position="463"/>
        <end position="476"/>
    </location>
</feature>
<dbReference type="GO" id="GO:0005730">
    <property type="term" value="C:nucleolus"/>
    <property type="evidence" value="ECO:0007669"/>
    <property type="project" value="TreeGrafter"/>
</dbReference>
<keyword evidence="1 2" id="KW-0694">RNA-binding</keyword>
<dbReference type="CDD" id="cd12451">
    <property type="entry name" value="RRM2_NUCLs"/>
    <property type="match status" value="1"/>
</dbReference>
<dbReference type="Gene3D" id="3.30.70.330">
    <property type="match status" value="2"/>
</dbReference>
<dbReference type="InterPro" id="IPR034349">
    <property type="entry name" value="NUCL_RRM1"/>
</dbReference>
<feature type="compositionally biased region" description="Low complexity" evidence="3">
    <location>
        <begin position="300"/>
        <end position="316"/>
    </location>
</feature>
<proteinExistence type="predicted"/>
<name>A0A5N5MNJ1_9ROSI</name>
<feature type="compositionally biased region" description="Acidic residues" evidence="3">
    <location>
        <begin position="322"/>
        <end position="339"/>
    </location>
</feature>
<dbReference type="SUPFAM" id="SSF54928">
    <property type="entry name" value="RNA-binding domain, RBD"/>
    <property type="match status" value="2"/>
</dbReference>
<sequence>MGKSSKKSATKVEAAVSVIPAKVDKKVRHVLFIGLCVLGFSGKNKREAGEAIEKIVSAKKHKKNDGVAQAVTKAKVETKTQKKKKEESSDSDDSSSEEEEVKVQPKMAVKSNKPVVKESSESESESESDEEPPTKAAPPAKKEPVAIKKGSNGVATKKAKDDSSSSESSEDESSDDEDTKNKNLPALKKVQLIKKEESSDSSDDDDSSSDEETVAPAKASLPKKVPAIASQKKAESNDDSDDSSSDSDESSSEDEGKTKSATASKALPKKSEEDDSSESDSDEDDVSTLFINNAHLTPATKAVPTSKKPSSAAATAQKESSSEEESSSDSSDDEEDSEDEKPVKTPKKTGTDVEMVDADMKSAVKTPKTPVTPVASENAGSKTLFVGNLSFQVERADVENFFKEAGEVADVRFALDADQRFKGFGHVEFTTAEAAQKALNFNGKSLLGREVRLDLARERGERSSNTPYSKDSNSYQKGGGGQSQTIFVRGFDKFGGEDEIRSSLQEHFGSCGEIKRISIPTDYETGAIKGMAYLEFNDADSMNKAFELNGSQLGDAYLTVDEAKPKSDNRDGRDSGGRGGRFGGGRSGGGRFGGGRSSGGRFGGGRSSGGRFDGGRGGRGGRGRGTPYKPSVTTAASGTKKTFHDED</sequence>
<feature type="region of interest" description="Disordered" evidence="3">
    <location>
        <begin position="58"/>
        <end position="376"/>
    </location>
</feature>
<feature type="compositionally biased region" description="Acidic residues" evidence="3">
    <location>
        <begin position="121"/>
        <end position="131"/>
    </location>
</feature>
<evidence type="ECO:0000259" key="4">
    <source>
        <dbReference type="PROSITE" id="PS50102"/>
    </source>
</evidence>
<keyword evidence="6" id="KW-1185">Reference proteome</keyword>
<dbReference type="InterPro" id="IPR012677">
    <property type="entry name" value="Nucleotide-bd_a/b_plait_sf"/>
</dbReference>
<dbReference type="Pfam" id="PF00076">
    <property type="entry name" value="RRM_1"/>
    <property type="match status" value="2"/>
</dbReference>
<accession>A0A5N5MNJ1</accession>
<evidence type="ECO:0000313" key="5">
    <source>
        <dbReference type="EMBL" id="KAB5556639.1"/>
    </source>
</evidence>
<evidence type="ECO:0000256" key="3">
    <source>
        <dbReference type="SAM" id="MobiDB-lite"/>
    </source>
</evidence>
<feature type="compositionally biased region" description="Acidic residues" evidence="3">
    <location>
        <begin position="89"/>
        <end position="100"/>
    </location>
</feature>
<feature type="domain" description="RRM" evidence="4">
    <location>
        <begin position="484"/>
        <end position="565"/>
    </location>
</feature>
<feature type="compositionally biased region" description="Basic and acidic residues" evidence="3">
    <location>
        <begin position="74"/>
        <end position="88"/>
    </location>
</feature>
<feature type="region of interest" description="Disordered" evidence="3">
    <location>
        <begin position="561"/>
        <end position="647"/>
    </location>
</feature>
<evidence type="ECO:0000256" key="2">
    <source>
        <dbReference type="PROSITE-ProRule" id="PRU00176"/>
    </source>
</evidence>
<dbReference type="PANTHER" id="PTHR23236:SF11">
    <property type="entry name" value="EUKARYOTIC TRANSLATION INITIATION FACTOR 4H"/>
    <property type="match status" value="1"/>
</dbReference>
<reference evidence="6" key="1">
    <citation type="journal article" date="2019" name="Gigascience">
        <title>De novo genome assembly of the endangered Acer yangbiense, a plant species with extremely small populations endemic to Yunnan Province, China.</title>
        <authorList>
            <person name="Yang J."/>
            <person name="Wariss H.M."/>
            <person name="Tao L."/>
            <person name="Zhang R."/>
            <person name="Yun Q."/>
            <person name="Hollingsworth P."/>
            <person name="Dao Z."/>
            <person name="Luo G."/>
            <person name="Guo H."/>
            <person name="Ma Y."/>
            <person name="Sun W."/>
        </authorList>
    </citation>
    <scope>NUCLEOTIDE SEQUENCE [LARGE SCALE GENOMIC DNA]</scope>
    <source>
        <strain evidence="6">cv. br00</strain>
    </source>
</reference>
<dbReference type="PANTHER" id="PTHR23236">
    <property type="entry name" value="EUKARYOTIC TRANSLATION INITIATION FACTOR 4B/4H"/>
    <property type="match status" value="1"/>
</dbReference>
<gene>
    <name evidence="5" type="ORF">DKX38_007548</name>
</gene>
<evidence type="ECO:0000256" key="1">
    <source>
        <dbReference type="ARBA" id="ARBA00022884"/>
    </source>
</evidence>
<organism evidence="5 6">
    <name type="scientific">Salix brachista</name>
    <dbReference type="NCBI Taxonomy" id="2182728"/>
    <lineage>
        <taxon>Eukaryota</taxon>
        <taxon>Viridiplantae</taxon>
        <taxon>Streptophyta</taxon>
        <taxon>Embryophyta</taxon>
        <taxon>Tracheophyta</taxon>
        <taxon>Spermatophyta</taxon>
        <taxon>Magnoliopsida</taxon>
        <taxon>eudicotyledons</taxon>
        <taxon>Gunneridae</taxon>
        <taxon>Pentapetalae</taxon>
        <taxon>rosids</taxon>
        <taxon>fabids</taxon>
        <taxon>Malpighiales</taxon>
        <taxon>Salicaceae</taxon>
        <taxon>Saliceae</taxon>
        <taxon>Salix</taxon>
    </lineage>
</organism>
<dbReference type="GO" id="GO:0003723">
    <property type="term" value="F:RNA binding"/>
    <property type="evidence" value="ECO:0007669"/>
    <property type="project" value="UniProtKB-UniRule"/>
</dbReference>